<keyword evidence="1" id="KW-1133">Transmembrane helix</keyword>
<gene>
    <name evidence="2" type="ORF">A2774_01465</name>
</gene>
<keyword evidence="1" id="KW-0812">Transmembrane</keyword>
<dbReference type="AlphaFoldDB" id="A0A1F7G879"/>
<feature type="transmembrane region" description="Helical" evidence="1">
    <location>
        <begin position="100"/>
        <end position="121"/>
    </location>
</feature>
<dbReference type="Proteomes" id="UP000177208">
    <property type="component" value="Unassembled WGS sequence"/>
</dbReference>
<dbReference type="EMBL" id="MFZG01000041">
    <property type="protein sequence ID" value="OGK15099.1"/>
    <property type="molecule type" value="Genomic_DNA"/>
</dbReference>
<feature type="transmembrane region" description="Helical" evidence="1">
    <location>
        <begin position="188"/>
        <end position="205"/>
    </location>
</feature>
<proteinExistence type="predicted"/>
<feature type="transmembrane region" description="Helical" evidence="1">
    <location>
        <begin position="237"/>
        <end position="255"/>
    </location>
</feature>
<feature type="transmembrane region" description="Helical" evidence="1">
    <location>
        <begin position="158"/>
        <end position="176"/>
    </location>
</feature>
<feature type="transmembrane region" description="Helical" evidence="1">
    <location>
        <begin position="354"/>
        <end position="373"/>
    </location>
</feature>
<comment type="caution">
    <text evidence="2">The sequence shown here is derived from an EMBL/GenBank/DDBJ whole genome shotgun (WGS) entry which is preliminary data.</text>
</comment>
<feature type="transmembrane region" description="Helical" evidence="1">
    <location>
        <begin position="408"/>
        <end position="434"/>
    </location>
</feature>
<feature type="transmembrane region" description="Helical" evidence="1">
    <location>
        <begin position="310"/>
        <end position="334"/>
    </location>
</feature>
<evidence type="ECO:0000313" key="2">
    <source>
        <dbReference type="EMBL" id="OGK15099.1"/>
    </source>
</evidence>
<evidence type="ECO:0000313" key="3">
    <source>
        <dbReference type="Proteomes" id="UP000177208"/>
    </source>
</evidence>
<accession>A0A1F7G879</accession>
<sequence length="623" mass="71896">MVIFNKIIILLILIFGLALRIYGQNWDQNFHLHPDERFLTMVTTDLAWPDSLSEYLDAETSRLNPHNRGYGFFVYGTFPIFLTKLVGESLSRNGYGNITLVGRTLSAFFDLGTLLFIFLIAQETELKVRNHAFRVLFPLLAMLFYSVSVLPIQLSHFYSVETFLTFFISSSFYFLIKLTKLTKEGITITAKLILFSLSLGASFGLSLASKISAALFIPIVGLGLLIWFYRIRNIRRFLTASLLIVAAMYLTLRLFQPYLFASSALISFDLNQKVLDNWKELQSFAQPDMGFPPGIQWINAKPLIFPLKNLIVWGLGLPLGIIALSAVWYTIYWLVGYFRSVRKDITKFTLNNNLIVITLICFWILFLFIFQGLQFSKNMRYFHPIYPYLAIISAFFLVTALEKSRARFSYIITLIVASTLSILIYPASYLAIYYRPHTRIYASEWIYANIPTGSELGVEHWDDGLPLPLPGFAQNIYSWTEFPLYGQDNAEKWKDMDSRLRNVDYIILTSNRLYGSITTVPEKFPITNIYYQKLFENKLGFRKVAEFTSRPTIPIPFIKVCLTPPWDQYGKIAYPTQECLINGISFVDDYADESFTVYDHPKVTIFKKVQHVDYFNSIFSKKL</sequence>
<name>A0A1F7G879_9BACT</name>
<organism evidence="2 3">
    <name type="scientific">Candidatus Roizmanbacteria bacterium RIFCSPHIGHO2_01_FULL_39_12c</name>
    <dbReference type="NCBI Taxonomy" id="1802031"/>
    <lineage>
        <taxon>Bacteria</taxon>
        <taxon>Candidatus Roizmaniibacteriota</taxon>
    </lineage>
</organism>
<keyword evidence="1" id="KW-0472">Membrane</keyword>
<evidence type="ECO:0008006" key="4">
    <source>
        <dbReference type="Google" id="ProtNLM"/>
    </source>
</evidence>
<evidence type="ECO:0000256" key="1">
    <source>
        <dbReference type="SAM" id="Phobius"/>
    </source>
</evidence>
<feature type="transmembrane region" description="Helical" evidence="1">
    <location>
        <begin position="385"/>
        <end position="401"/>
    </location>
</feature>
<feature type="transmembrane region" description="Helical" evidence="1">
    <location>
        <begin position="211"/>
        <end position="230"/>
    </location>
</feature>
<feature type="transmembrane region" description="Helical" evidence="1">
    <location>
        <begin position="133"/>
        <end position="152"/>
    </location>
</feature>
<reference evidence="2 3" key="1">
    <citation type="journal article" date="2016" name="Nat. Commun.">
        <title>Thousands of microbial genomes shed light on interconnected biogeochemical processes in an aquifer system.</title>
        <authorList>
            <person name="Anantharaman K."/>
            <person name="Brown C.T."/>
            <person name="Hug L.A."/>
            <person name="Sharon I."/>
            <person name="Castelle C.J."/>
            <person name="Probst A.J."/>
            <person name="Thomas B.C."/>
            <person name="Singh A."/>
            <person name="Wilkins M.J."/>
            <person name="Karaoz U."/>
            <person name="Brodie E.L."/>
            <person name="Williams K.H."/>
            <person name="Hubbard S.S."/>
            <person name="Banfield J.F."/>
        </authorList>
    </citation>
    <scope>NUCLEOTIDE SEQUENCE [LARGE SCALE GENOMIC DNA]</scope>
</reference>
<protein>
    <recommendedName>
        <fullName evidence="4">Glycosyltransferase RgtA/B/C/D-like domain-containing protein</fullName>
    </recommendedName>
</protein>